<dbReference type="OrthoDB" id="9798430at2"/>
<dbReference type="InterPro" id="IPR037523">
    <property type="entry name" value="VOC_core"/>
</dbReference>
<proteinExistence type="predicted"/>
<dbReference type="RefSeq" id="WP_089761531.1">
    <property type="nucleotide sequence ID" value="NZ_BKAT01000011.1"/>
</dbReference>
<evidence type="ECO:0000313" key="3">
    <source>
        <dbReference type="Proteomes" id="UP000199656"/>
    </source>
</evidence>
<dbReference type="InterPro" id="IPR004360">
    <property type="entry name" value="Glyas_Fos-R_dOase_dom"/>
</dbReference>
<dbReference type="PROSITE" id="PS51819">
    <property type="entry name" value="VOC"/>
    <property type="match status" value="1"/>
</dbReference>
<organism evidence="2 3">
    <name type="scientific">Chitinophaga terrae</name>
    <name type="common">ex Kim and Jung 2007</name>
    <dbReference type="NCBI Taxonomy" id="408074"/>
    <lineage>
        <taxon>Bacteria</taxon>
        <taxon>Pseudomonadati</taxon>
        <taxon>Bacteroidota</taxon>
        <taxon>Chitinophagia</taxon>
        <taxon>Chitinophagales</taxon>
        <taxon>Chitinophagaceae</taxon>
        <taxon>Chitinophaga</taxon>
    </lineage>
</organism>
<keyword evidence="3" id="KW-1185">Reference proteome</keyword>
<accession>A0A1H4BPQ0</accession>
<dbReference type="SUPFAM" id="SSF54593">
    <property type="entry name" value="Glyoxalase/Bleomycin resistance protein/Dihydroxybiphenyl dioxygenase"/>
    <property type="match status" value="1"/>
</dbReference>
<gene>
    <name evidence="2" type="ORF">SAMN05660909_02212</name>
</gene>
<dbReference type="PANTHER" id="PTHR36503">
    <property type="entry name" value="BLR2520 PROTEIN"/>
    <property type="match status" value="1"/>
</dbReference>
<protein>
    <recommendedName>
        <fullName evidence="1">VOC domain-containing protein</fullName>
    </recommendedName>
</protein>
<dbReference type="InterPro" id="IPR029068">
    <property type="entry name" value="Glyas_Bleomycin-R_OHBP_Dase"/>
</dbReference>
<evidence type="ECO:0000313" key="2">
    <source>
        <dbReference type="EMBL" id="SEA50126.1"/>
    </source>
</evidence>
<dbReference type="Gene3D" id="3.10.180.10">
    <property type="entry name" value="2,3-Dihydroxybiphenyl 1,2-Dioxygenase, domain 1"/>
    <property type="match status" value="1"/>
</dbReference>
<dbReference type="EMBL" id="FNRL01000008">
    <property type="protein sequence ID" value="SEA50126.1"/>
    <property type="molecule type" value="Genomic_DNA"/>
</dbReference>
<feature type="domain" description="VOC" evidence="1">
    <location>
        <begin position="3"/>
        <end position="127"/>
    </location>
</feature>
<dbReference type="AlphaFoldDB" id="A0A1H4BPQ0"/>
<dbReference type="Proteomes" id="UP000199656">
    <property type="component" value="Unassembled WGS sequence"/>
</dbReference>
<evidence type="ECO:0000259" key="1">
    <source>
        <dbReference type="PROSITE" id="PS51819"/>
    </source>
</evidence>
<dbReference type="PANTHER" id="PTHR36503:SF2">
    <property type="entry name" value="BLR2408 PROTEIN"/>
    <property type="match status" value="1"/>
</dbReference>
<dbReference type="STRING" id="408074.SAMN05660909_02212"/>
<sequence>MATSIFVNLPVKDLQRSIGFFTSLGYSFNPQFTDEKAGCLVISDTIYAMLLQNDYFKSFTDQEIADTSKVNEVILALTANSREEVDAMLDKALKAGATEPRPAQDYGFMYNRTFNDPDGHKWEIVYMDPSAIQGQ</sequence>
<reference evidence="3" key="1">
    <citation type="submission" date="2016-10" db="EMBL/GenBank/DDBJ databases">
        <authorList>
            <person name="Varghese N."/>
            <person name="Submissions S."/>
        </authorList>
    </citation>
    <scope>NUCLEOTIDE SEQUENCE [LARGE SCALE GENOMIC DNA]</scope>
    <source>
        <strain evidence="3">DSM 23920</strain>
    </source>
</reference>
<name>A0A1H4BPQ0_9BACT</name>
<dbReference type="Pfam" id="PF00903">
    <property type="entry name" value="Glyoxalase"/>
    <property type="match status" value="1"/>
</dbReference>